<dbReference type="AlphaFoldDB" id="A0A8T3VFR4"/>
<dbReference type="Proteomes" id="UP000713479">
    <property type="component" value="Unassembled WGS sequence"/>
</dbReference>
<evidence type="ECO:0000259" key="1">
    <source>
        <dbReference type="Pfam" id="PF06114"/>
    </source>
</evidence>
<dbReference type="PANTHER" id="PTHR43236:SF2">
    <property type="entry name" value="BLL0069 PROTEIN"/>
    <property type="match status" value="1"/>
</dbReference>
<dbReference type="PANTHER" id="PTHR43236">
    <property type="entry name" value="ANTITOXIN HIGA1"/>
    <property type="match status" value="1"/>
</dbReference>
<comment type="caution">
    <text evidence="2">The sequence shown here is derived from an EMBL/GenBank/DDBJ whole genome shotgun (WGS) entry which is preliminary data.</text>
</comment>
<proteinExistence type="predicted"/>
<protein>
    <submittedName>
        <fullName evidence="2">ImmA/IrrE family metallo-endopeptidase</fullName>
    </submittedName>
</protein>
<feature type="domain" description="IrrE N-terminal-like" evidence="1">
    <location>
        <begin position="50"/>
        <end position="152"/>
    </location>
</feature>
<sequence>MTQIKVVELRKKWGFDCYTPINLLQTVIDKIDNLTLIWMPLKENFGGCCYKNENNSLILINSNHSKGRQNFTIAHEIYHLLFDNENFGMCDFKNKSKEENFANEFASGLLMPEYALYDFMSVNDIEKWSIDDIIKCEQYYQISHNVLLDRLKSDGLINDEEFKDFKKDIVKKAKLRGYDVDLYLKSDENHEFFSLGKIIPLTEKCYIDEKISKGKKRDILSSVFRQDIIYNI</sequence>
<organism evidence="2 3">
    <name type="scientific">Methanobrevibacter millerae</name>
    <dbReference type="NCBI Taxonomy" id="230361"/>
    <lineage>
        <taxon>Archaea</taxon>
        <taxon>Methanobacteriati</taxon>
        <taxon>Methanobacteriota</taxon>
        <taxon>Methanomada group</taxon>
        <taxon>Methanobacteria</taxon>
        <taxon>Methanobacteriales</taxon>
        <taxon>Methanobacteriaceae</taxon>
        <taxon>Methanobrevibacter</taxon>
    </lineage>
</organism>
<evidence type="ECO:0000313" key="3">
    <source>
        <dbReference type="Proteomes" id="UP000713479"/>
    </source>
</evidence>
<evidence type="ECO:0000313" key="2">
    <source>
        <dbReference type="EMBL" id="MBE6509942.1"/>
    </source>
</evidence>
<dbReference type="InterPro" id="IPR010359">
    <property type="entry name" value="IrrE_HExxH"/>
</dbReference>
<gene>
    <name evidence="2" type="ORF">E7Z74_01545</name>
</gene>
<reference evidence="2" key="1">
    <citation type="submission" date="2019-04" db="EMBL/GenBank/DDBJ databases">
        <title>Evolution of Biomass-Degrading Anaerobic Consortia Revealed by Metagenomics.</title>
        <authorList>
            <person name="Peng X."/>
        </authorList>
    </citation>
    <scope>NUCLEOTIDE SEQUENCE</scope>
    <source>
        <strain evidence="2">SIG13</strain>
    </source>
</reference>
<accession>A0A8T3VFR4</accession>
<dbReference type="Pfam" id="PF06114">
    <property type="entry name" value="Peptidase_M78"/>
    <property type="match status" value="1"/>
</dbReference>
<dbReference type="EMBL" id="SUTF01000002">
    <property type="protein sequence ID" value="MBE6509942.1"/>
    <property type="molecule type" value="Genomic_DNA"/>
</dbReference>
<dbReference type="InterPro" id="IPR052345">
    <property type="entry name" value="Rad_response_metalloprotease"/>
</dbReference>
<dbReference type="Gene3D" id="1.10.10.2910">
    <property type="match status" value="1"/>
</dbReference>
<name>A0A8T3VFR4_9EURY</name>